<evidence type="ECO:0000313" key="5">
    <source>
        <dbReference type="EMBL" id="MCI50486.1"/>
    </source>
</evidence>
<keyword evidence="5" id="KW-0808">Transferase</keyword>
<dbReference type="AlphaFoldDB" id="A0A392SRK1"/>
<evidence type="ECO:0000259" key="4">
    <source>
        <dbReference type="Pfam" id="PF08263"/>
    </source>
</evidence>
<keyword evidence="5" id="KW-0418">Kinase</keyword>
<evidence type="ECO:0000256" key="1">
    <source>
        <dbReference type="ARBA" id="ARBA00022614"/>
    </source>
</evidence>
<accession>A0A392SRK1</accession>
<protein>
    <submittedName>
        <fullName evidence="5">LRR receptor-like kinase</fullName>
    </submittedName>
</protein>
<keyword evidence="3" id="KW-0472">Membrane</keyword>
<keyword evidence="6" id="KW-1185">Reference proteome</keyword>
<evidence type="ECO:0000313" key="6">
    <source>
        <dbReference type="Proteomes" id="UP000265520"/>
    </source>
</evidence>
<name>A0A392SRK1_9FABA</name>
<dbReference type="Proteomes" id="UP000265520">
    <property type="component" value="Unassembled WGS sequence"/>
</dbReference>
<dbReference type="InterPro" id="IPR013210">
    <property type="entry name" value="LRR_N_plant-typ"/>
</dbReference>
<feature type="domain" description="Leucine-rich repeat-containing N-terminal plant-type" evidence="4">
    <location>
        <begin position="32"/>
        <end position="58"/>
    </location>
</feature>
<dbReference type="Pfam" id="PF08263">
    <property type="entry name" value="LRRNT_2"/>
    <property type="match status" value="1"/>
</dbReference>
<evidence type="ECO:0000256" key="2">
    <source>
        <dbReference type="ARBA" id="ARBA00022737"/>
    </source>
</evidence>
<keyword evidence="1" id="KW-0433">Leucine-rich repeat</keyword>
<dbReference type="EMBL" id="LXQA010417234">
    <property type="protein sequence ID" value="MCI50486.1"/>
    <property type="molecule type" value="Genomic_DNA"/>
</dbReference>
<keyword evidence="3" id="KW-1133">Transmembrane helix</keyword>
<proteinExistence type="predicted"/>
<keyword evidence="2" id="KW-0677">Repeat</keyword>
<evidence type="ECO:0000256" key="3">
    <source>
        <dbReference type="SAM" id="Phobius"/>
    </source>
</evidence>
<feature type="transmembrane region" description="Helical" evidence="3">
    <location>
        <begin position="7"/>
        <end position="29"/>
    </location>
</feature>
<keyword evidence="3" id="KW-0812">Transmembrane</keyword>
<sequence>MRSFMTFHLYFGFQILVYCMPFTIVALALSSKTDKLALLALKEKLTNGAPDSLPSWNES</sequence>
<keyword evidence="5" id="KW-0675">Receptor</keyword>
<comment type="caution">
    <text evidence="5">The sequence shown here is derived from an EMBL/GenBank/DDBJ whole genome shotgun (WGS) entry which is preliminary data.</text>
</comment>
<reference evidence="5 6" key="1">
    <citation type="journal article" date="2018" name="Front. Plant Sci.">
        <title>Red Clover (Trifolium pratense) and Zigzag Clover (T. medium) - A Picture of Genomic Similarities and Differences.</title>
        <authorList>
            <person name="Dluhosova J."/>
            <person name="Istvanek J."/>
            <person name="Nedelnik J."/>
            <person name="Repkova J."/>
        </authorList>
    </citation>
    <scope>NUCLEOTIDE SEQUENCE [LARGE SCALE GENOMIC DNA]</scope>
    <source>
        <strain evidence="6">cv. 10/8</strain>
        <tissue evidence="5">Leaf</tissue>
    </source>
</reference>
<feature type="non-terminal residue" evidence="5">
    <location>
        <position position="59"/>
    </location>
</feature>
<organism evidence="5 6">
    <name type="scientific">Trifolium medium</name>
    <dbReference type="NCBI Taxonomy" id="97028"/>
    <lineage>
        <taxon>Eukaryota</taxon>
        <taxon>Viridiplantae</taxon>
        <taxon>Streptophyta</taxon>
        <taxon>Embryophyta</taxon>
        <taxon>Tracheophyta</taxon>
        <taxon>Spermatophyta</taxon>
        <taxon>Magnoliopsida</taxon>
        <taxon>eudicotyledons</taxon>
        <taxon>Gunneridae</taxon>
        <taxon>Pentapetalae</taxon>
        <taxon>rosids</taxon>
        <taxon>fabids</taxon>
        <taxon>Fabales</taxon>
        <taxon>Fabaceae</taxon>
        <taxon>Papilionoideae</taxon>
        <taxon>50 kb inversion clade</taxon>
        <taxon>NPAAA clade</taxon>
        <taxon>Hologalegina</taxon>
        <taxon>IRL clade</taxon>
        <taxon>Trifolieae</taxon>
        <taxon>Trifolium</taxon>
    </lineage>
</organism>
<dbReference type="GO" id="GO:0016301">
    <property type="term" value="F:kinase activity"/>
    <property type="evidence" value="ECO:0007669"/>
    <property type="project" value="UniProtKB-KW"/>
</dbReference>